<keyword evidence="3" id="KW-1185">Reference proteome</keyword>
<accession>A0ABT6G2C5</accession>
<organism evidence="2 3">
    <name type="scientific">Winogradskyella marincola</name>
    <dbReference type="NCBI Taxonomy" id="3037795"/>
    <lineage>
        <taxon>Bacteria</taxon>
        <taxon>Pseudomonadati</taxon>
        <taxon>Bacteroidota</taxon>
        <taxon>Flavobacteriia</taxon>
        <taxon>Flavobacteriales</taxon>
        <taxon>Flavobacteriaceae</taxon>
        <taxon>Winogradskyella</taxon>
    </lineage>
</organism>
<gene>
    <name evidence="2" type="ORF">P7122_09330</name>
</gene>
<dbReference type="InterPro" id="IPR011990">
    <property type="entry name" value="TPR-like_helical_dom_sf"/>
</dbReference>
<dbReference type="SMART" id="SM00028">
    <property type="entry name" value="TPR"/>
    <property type="match status" value="6"/>
</dbReference>
<evidence type="ECO:0000313" key="3">
    <source>
        <dbReference type="Proteomes" id="UP001529085"/>
    </source>
</evidence>
<comment type="caution">
    <text evidence="2">The sequence shown here is derived from an EMBL/GenBank/DDBJ whole genome shotgun (WGS) entry which is preliminary data.</text>
</comment>
<dbReference type="Gene3D" id="1.25.40.10">
    <property type="entry name" value="Tetratricopeptide repeat domain"/>
    <property type="match status" value="4"/>
</dbReference>
<feature type="chain" id="PRO_5046115417" description="Tetratricopeptide repeat protein" evidence="1">
    <location>
        <begin position="22"/>
        <end position="595"/>
    </location>
</feature>
<dbReference type="Pfam" id="PF13181">
    <property type="entry name" value="TPR_8"/>
    <property type="match status" value="1"/>
</dbReference>
<evidence type="ECO:0000256" key="1">
    <source>
        <dbReference type="SAM" id="SignalP"/>
    </source>
</evidence>
<sequence>MKNFLPIILLLFNFYFTSAQNSEVLADSYYKKGEFKKALVIYKNLNEEKPYNYNYLFKLIDTHQQLEQFDAAENILIQRMEKRRNPTLIVELGYNYQLKDSLEQAKRLYKEAIDYIDEKPNYVYSVAKKFEDHSLLEEAIKVYDKGKILLPNQNYSIQLARIYGDQGNIEKMFENYIEYIAYRPNYTNNIKRAISDFISENKDNENNIYLRRLLLKKIQQEPSPYWYELLSWLYVQEKAYNKSFIQEKALYRRNPESLERIIELAVTALNDNDSETSKDIFSYVLETTQDATTALTAHQYILEIDTQNATSKKELDVIDKAYNELFDQFGKSELTLPLQLAYGEFLAFHQKDTESATSFLRKSMKLNISEFQEAKVKLLLADILVLQERFNEALIFYSQIQLSLKNSTISQEARFKVAKTSYYKGDFDWAESQLKILKSSTSQLIANDALDLKLLISDNKWEDSTQTALKYYAKADLYSFQNKTDEAISLLDKILEEHKGESIIDQALFQQAKLFEKKKQYNKAEANYLKIIADYSEDILADDAHYYLAELYNTHLAKPEEAKQLYEKIIFDFEDSIYFIESRKKFRMLRGDSIN</sequence>
<proteinExistence type="predicted"/>
<feature type="signal peptide" evidence="1">
    <location>
        <begin position="1"/>
        <end position="21"/>
    </location>
</feature>
<evidence type="ECO:0000313" key="2">
    <source>
        <dbReference type="EMBL" id="MDG4716072.1"/>
    </source>
</evidence>
<dbReference type="SUPFAM" id="SSF48452">
    <property type="entry name" value="TPR-like"/>
    <property type="match status" value="2"/>
</dbReference>
<dbReference type="PANTHER" id="PTHR12558">
    <property type="entry name" value="CELL DIVISION CYCLE 16,23,27"/>
    <property type="match status" value="1"/>
</dbReference>
<dbReference type="RefSeq" id="WP_278005518.1">
    <property type="nucleotide sequence ID" value="NZ_JARSBN010000004.1"/>
</dbReference>
<name>A0ABT6G2C5_9FLAO</name>
<dbReference type="PANTHER" id="PTHR12558:SF13">
    <property type="entry name" value="CELL DIVISION CYCLE PROTEIN 27 HOMOLOG"/>
    <property type="match status" value="1"/>
</dbReference>
<dbReference type="InterPro" id="IPR019734">
    <property type="entry name" value="TPR_rpt"/>
</dbReference>
<dbReference type="EMBL" id="JARSBN010000004">
    <property type="protein sequence ID" value="MDG4716072.1"/>
    <property type="molecule type" value="Genomic_DNA"/>
</dbReference>
<dbReference type="Pfam" id="PF13174">
    <property type="entry name" value="TPR_6"/>
    <property type="match status" value="1"/>
</dbReference>
<keyword evidence="1" id="KW-0732">Signal</keyword>
<evidence type="ECO:0008006" key="4">
    <source>
        <dbReference type="Google" id="ProtNLM"/>
    </source>
</evidence>
<reference evidence="2 3" key="1">
    <citation type="submission" date="2023-03" db="EMBL/GenBank/DDBJ databases">
        <title>Strain YYF002 represents a novel species in the genus Winogradskyella isolated from seawater.</title>
        <authorList>
            <person name="Fu Z.-Y."/>
        </authorList>
    </citation>
    <scope>NUCLEOTIDE SEQUENCE [LARGE SCALE GENOMIC DNA]</scope>
    <source>
        <strain evidence="2 3">YYF002</strain>
    </source>
</reference>
<protein>
    <recommendedName>
        <fullName evidence="4">Tetratricopeptide repeat protein</fullName>
    </recommendedName>
</protein>
<dbReference type="Proteomes" id="UP001529085">
    <property type="component" value="Unassembled WGS sequence"/>
</dbReference>